<gene>
    <name evidence="7" type="ORF">DES41_11827</name>
</gene>
<dbReference type="InterPro" id="IPR014757">
    <property type="entry name" value="Tscrpt_reg_IclR_C"/>
</dbReference>
<accession>A0A368X6J4</accession>
<dbReference type="GO" id="GO:0003700">
    <property type="term" value="F:DNA-binding transcription factor activity"/>
    <property type="evidence" value="ECO:0007669"/>
    <property type="project" value="TreeGrafter"/>
</dbReference>
<sequence>MPSPSTSTTSQRSKTPRVRPVPAVSRALAILRFLAQQTEPSTLKTISQELEMVTSTCLHILRALVEEQMVQVDASTKRYTLGVGVLSLARSVAENNPFHTLAQPVLDKIAEDWNVTTIGVKVAGIEDLVVLALARSRSPFSFYVEVGSRFPALTSATGRLVAAHSALSDADLLKQFKQLRWDNAPEFAQWQKEVNAASRQGFSIDQGNYMSGITVIAVPVLTTQARMTHALVAVGVTGQLTKGITQALAKALLEESRTLSLTLGGRP</sequence>
<dbReference type="GO" id="GO:0045892">
    <property type="term" value="P:negative regulation of DNA-templated transcription"/>
    <property type="evidence" value="ECO:0007669"/>
    <property type="project" value="TreeGrafter"/>
</dbReference>
<keyword evidence="8" id="KW-1185">Reference proteome</keyword>
<dbReference type="EMBL" id="QPJK01000018">
    <property type="protein sequence ID" value="RCW63631.1"/>
    <property type="molecule type" value="Genomic_DNA"/>
</dbReference>
<evidence type="ECO:0000259" key="6">
    <source>
        <dbReference type="PROSITE" id="PS51078"/>
    </source>
</evidence>
<proteinExistence type="predicted"/>
<evidence type="ECO:0000313" key="8">
    <source>
        <dbReference type="Proteomes" id="UP000252884"/>
    </source>
</evidence>
<evidence type="ECO:0000256" key="4">
    <source>
        <dbReference type="SAM" id="MobiDB-lite"/>
    </source>
</evidence>
<dbReference type="PROSITE" id="PS51078">
    <property type="entry name" value="ICLR_ED"/>
    <property type="match status" value="1"/>
</dbReference>
<organism evidence="7 8">
    <name type="scientific">Pseudorhodoferax soli</name>
    <dbReference type="NCBI Taxonomy" id="545864"/>
    <lineage>
        <taxon>Bacteria</taxon>
        <taxon>Pseudomonadati</taxon>
        <taxon>Pseudomonadota</taxon>
        <taxon>Betaproteobacteria</taxon>
        <taxon>Burkholderiales</taxon>
        <taxon>Comamonadaceae</taxon>
    </lineage>
</organism>
<evidence type="ECO:0000313" key="7">
    <source>
        <dbReference type="EMBL" id="RCW63631.1"/>
    </source>
</evidence>
<keyword evidence="3" id="KW-0804">Transcription</keyword>
<dbReference type="PROSITE" id="PS51077">
    <property type="entry name" value="HTH_ICLR"/>
    <property type="match status" value="1"/>
</dbReference>
<protein>
    <submittedName>
        <fullName evidence="7">IclR family transcriptional regulator</fullName>
    </submittedName>
</protein>
<dbReference type="AlphaFoldDB" id="A0A368X6J4"/>
<comment type="caution">
    <text evidence="7">The sequence shown here is derived from an EMBL/GenBank/DDBJ whole genome shotgun (WGS) entry which is preliminary data.</text>
</comment>
<dbReference type="Pfam" id="PF01614">
    <property type="entry name" value="IclR_C"/>
    <property type="match status" value="1"/>
</dbReference>
<feature type="region of interest" description="Disordered" evidence="4">
    <location>
        <begin position="1"/>
        <end position="21"/>
    </location>
</feature>
<dbReference type="SUPFAM" id="SSF46785">
    <property type="entry name" value="Winged helix' DNA-binding domain"/>
    <property type="match status" value="1"/>
</dbReference>
<dbReference type="InterPro" id="IPR036390">
    <property type="entry name" value="WH_DNA-bd_sf"/>
</dbReference>
<dbReference type="PANTHER" id="PTHR30136">
    <property type="entry name" value="HELIX-TURN-HELIX TRANSCRIPTIONAL REGULATOR, ICLR FAMILY"/>
    <property type="match status" value="1"/>
</dbReference>
<reference evidence="7 8" key="1">
    <citation type="submission" date="2018-07" db="EMBL/GenBank/DDBJ databases">
        <title>Genomic Encyclopedia of Type Strains, Phase IV (KMG-IV): sequencing the most valuable type-strain genomes for metagenomic binning, comparative biology and taxonomic classification.</title>
        <authorList>
            <person name="Goeker M."/>
        </authorList>
    </citation>
    <scope>NUCLEOTIDE SEQUENCE [LARGE SCALE GENOMIC DNA]</scope>
    <source>
        <strain evidence="7 8">DSM 21634</strain>
    </source>
</reference>
<feature type="domain" description="IclR-ED" evidence="6">
    <location>
        <begin position="84"/>
        <end position="265"/>
    </location>
</feature>
<evidence type="ECO:0000256" key="2">
    <source>
        <dbReference type="ARBA" id="ARBA00023125"/>
    </source>
</evidence>
<feature type="compositionally biased region" description="Low complexity" evidence="4">
    <location>
        <begin position="1"/>
        <end position="13"/>
    </location>
</feature>
<dbReference type="GO" id="GO:0003677">
    <property type="term" value="F:DNA binding"/>
    <property type="evidence" value="ECO:0007669"/>
    <property type="project" value="UniProtKB-KW"/>
</dbReference>
<dbReference type="InterPro" id="IPR050707">
    <property type="entry name" value="HTH_MetabolicPath_Reg"/>
</dbReference>
<dbReference type="Gene3D" id="1.10.10.10">
    <property type="entry name" value="Winged helix-like DNA-binding domain superfamily/Winged helix DNA-binding domain"/>
    <property type="match status" value="1"/>
</dbReference>
<dbReference type="PANTHER" id="PTHR30136:SF24">
    <property type="entry name" value="HTH-TYPE TRANSCRIPTIONAL REPRESSOR ALLR"/>
    <property type="match status" value="1"/>
</dbReference>
<evidence type="ECO:0000256" key="3">
    <source>
        <dbReference type="ARBA" id="ARBA00023163"/>
    </source>
</evidence>
<keyword evidence="1" id="KW-0805">Transcription regulation</keyword>
<dbReference type="InterPro" id="IPR005471">
    <property type="entry name" value="Tscrpt_reg_IclR_N"/>
</dbReference>
<name>A0A368X6J4_9BURK</name>
<dbReference type="SUPFAM" id="SSF55781">
    <property type="entry name" value="GAF domain-like"/>
    <property type="match status" value="1"/>
</dbReference>
<evidence type="ECO:0000256" key="1">
    <source>
        <dbReference type="ARBA" id="ARBA00023015"/>
    </source>
</evidence>
<dbReference type="InterPro" id="IPR029016">
    <property type="entry name" value="GAF-like_dom_sf"/>
</dbReference>
<evidence type="ECO:0000259" key="5">
    <source>
        <dbReference type="PROSITE" id="PS51077"/>
    </source>
</evidence>
<keyword evidence="2" id="KW-0238">DNA-binding</keyword>
<dbReference type="SMART" id="SM00346">
    <property type="entry name" value="HTH_ICLR"/>
    <property type="match status" value="1"/>
</dbReference>
<dbReference type="Gene3D" id="3.30.450.40">
    <property type="match status" value="1"/>
</dbReference>
<dbReference type="OrthoDB" id="6057486at2"/>
<dbReference type="Pfam" id="PF09339">
    <property type="entry name" value="HTH_IclR"/>
    <property type="match status" value="1"/>
</dbReference>
<dbReference type="Proteomes" id="UP000252884">
    <property type="component" value="Unassembled WGS sequence"/>
</dbReference>
<dbReference type="InterPro" id="IPR036388">
    <property type="entry name" value="WH-like_DNA-bd_sf"/>
</dbReference>
<feature type="domain" description="HTH iclR-type" evidence="5">
    <location>
        <begin position="21"/>
        <end position="83"/>
    </location>
</feature>